<dbReference type="AlphaFoldDB" id="A0A915DIU9"/>
<name>A0A915DIU9_9BILA</name>
<organism evidence="1 2">
    <name type="scientific">Ditylenchus dipsaci</name>
    <dbReference type="NCBI Taxonomy" id="166011"/>
    <lineage>
        <taxon>Eukaryota</taxon>
        <taxon>Metazoa</taxon>
        <taxon>Ecdysozoa</taxon>
        <taxon>Nematoda</taxon>
        <taxon>Chromadorea</taxon>
        <taxon>Rhabditida</taxon>
        <taxon>Tylenchina</taxon>
        <taxon>Tylenchomorpha</taxon>
        <taxon>Sphaerularioidea</taxon>
        <taxon>Anguinidae</taxon>
        <taxon>Anguininae</taxon>
        <taxon>Ditylenchus</taxon>
    </lineage>
</organism>
<keyword evidence="1" id="KW-1185">Reference proteome</keyword>
<protein>
    <submittedName>
        <fullName evidence="2">C2H2-type domain-containing protein</fullName>
    </submittedName>
</protein>
<accession>A0A915DIU9</accession>
<sequence>MMDQLRGTNLGTKQDEDEINLSIQCDFHSDPTNRVENRSSDPILDIEEYASLSLVKSEEKMQLLEEIAGKSDEVDGIRNSWSSAVLKILIQQIKQCVAGNSVVELSSVDSLDDLHSAVNTYERVLDEEDDEKMKSKIEALELNTKLKVKELKLNTLPEVRVFSIDAAEFRKKKEEDYTLKAPEIEKLFGVTIGYKYPAAEKHVKVVIQGKEESYINAAFTHLKEFANSGSPIKRVHTIEAILSSPEKSVAQPNQPVAGPSNPALGVPKSKILPESGLRYNYEIMQNSGKYKCRVHRCQKKAVKMEETIAKHFREAHPGIELVKRATKRKMHISARPYFLPC</sequence>
<dbReference type="Proteomes" id="UP000887574">
    <property type="component" value="Unplaced"/>
</dbReference>
<dbReference type="WBParaSite" id="jg19922">
    <property type="protein sequence ID" value="jg19922"/>
    <property type="gene ID" value="jg19922"/>
</dbReference>
<evidence type="ECO:0000313" key="2">
    <source>
        <dbReference type="WBParaSite" id="jg19922"/>
    </source>
</evidence>
<evidence type="ECO:0000313" key="1">
    <source>
        <dbReference type="Proteomes" id="UP000887574"/>
    </source>
</evidence>
<reference evidence="2" key="1">
    <citation type="submission" date="2022-11" db="UniProtKB">
        <authorList>
            <consortium name="WormBaseParasite"/>
        </authorList>
    </citation>
    <scope>IDENTIFICATION</scope>
</reference>
<proteinExistence type="predicted"/>